<feature type="transmembrane region" description="Helical" evidence="1">
    <location>
        <begin position="112"/>
        <end position="137"/>
    </location>
</feature>
<dbReference type="Pfam" id="PF14770">
    <property type="entry name" value="TMEM18"/>
    <property type="match status" value="1"/>
</dbReference>
<comment type="caution">
    <text evidence="2">The sequence shown here is derived from an EMBL/GenBank/DDBJ whole genome shotgun (WGS) entry which is preliminary data.</text>
</comment>
<dbReference type="InterPro" id="IPR026721">
    <property type="entry name" value="TMEM18"/>
</dbReference>
<protein>
    <recommendedName>
        <fullName evidence="4">Transmembrane protein 18</fullName>
    </recommendedName>
</protein>
<organism evidence="2 3">
    <name type="scientific">Coccomyxa viridis</name>
    <dbReference type="NCBI Taxonomy" id="1274662"/>
    <lineage>
        <taxon>Eukaryota</taxon>
        <taxon>Viridiplantae</taxon>
        <taxon>Chlorophyta</taxon>
        <taxon>core chlorophytes</taxon>
        <taxon>Trebouxiophyceae</taxon>
        <taxon>Trebouxiophyceae incertae sedis</taxon>
        <taxon>Coccomyxaceae</taxon>
        <taxon>Coccomyxa</taxon>
    </lineage>
</organism>
<dbReference type="Proteomes" id="UP001314263">
    <property type="component" value="Unassembled WGS sequence"/>
</dbReference>
<dbReference type="AlphaFoldDB" id="A0AAV1IJ52"/>
<proteinExistence type="predicted"/>
<keyword evidence="3" id="KW-1185">Reference proteome</keyword>
<dbReference type="EMBL" id="CAUYUE010000017">
    <property type="protein sequence ID" value="CAK0787368.1"/>
    <property type="molecule type" value="Genomic_DNA"/>
</dbReference>
<evidence type="ECO:0000256" key="1">
    <source>
        <dbReference type="SAM" id="Phobius"/>
    </source>
</evidence>
<feature type="transmembrane region" description="Helical" evidence="1">
    <location>
        <begin position="49"/>
        <end position="66"/>
    </location>
</feature>
<keyword evidence="1" id="KW-0812">Transmembrane</keyword>
<keyword evidence="1" id="KW-0472">Membrane</keyword>
<evidence type="ECO:0000313" key="2">
    <source>
        <dbReference type="EMBL" id="CAK0787368.1"/>
    </source>
</evidence>
<sequence>MAGSLDGLSAALDETFRDIREKFREAGKEAKIWESLQAFAAAVDWTEPWIIGVLATHCLLLVLVLVFRKNWNLNMIIMVAAAAAVYNAQRINSYLHRHWAAFARQPYFDEQGVFISALMSAPLLAIMLVQLVSYLILTSQMLVEMKVKELKYKARQKARGEKQAQQTNKKDS</sequence>
<name>A0AAV1IJ52_9CHLO</name>
<keyword evidence="1" id="KW-1133">Transmembrane helix</keyword>
<evidence type="ECO:0000313" key="3">
    <source>
        <dbReference type="Proteomes" id="UP001314263"/>
    </source>
</evidence>
<evidence type="ECO:0008006" key="4">
    <source>
        <dbReference type="Google" id="ProtNLM"/>
    </source>
</evidence>
<reference evidence="2 3" key="1">
    <citation type="submission" date="2023-10" db="EMBL/GenBank/DDBJ databases">
        <authorList>
            <person name="Maclean D."/>
            <person name="Macfadyen A."/>
        </authorList>
    </citation>
    <scope>NUCLEOTIDE SEQUENCE [LARGE SCALE GENOMIC DNA]</scope>
</reference>
<accession>A0AAV1IJ52</accession>
<feature type="transmembrane region" description="Helical" evidence="1">
    <location>
        <begin position="73"/>
        <end position="92"/>
    </location>
</feature>
<gene>
    <name evidence="2" type="ORF">CVIRNUC_010588</name>
</gene>